<dbReference type="InterPro" id="IPR022035">
    <property type="entry name" value="PCIF1_WW"/>
</dbReference>
<dbReference type="InterPro" id="IPR000477">
    <property type="entry name" value="RT_dom"/>
</dbReference>
<evidence type="ECO:0000256" key="1">
    <source>
        <dbReference type="SAM" id="Coils"/>
    </source>
</evidence>
<feature type="compositionally biased region" description="Basic and acidic residues" evidence="2">
    <location>
        <begin position="958"/>
        <end position="975"/>
    </location>
</feature>
<feature type="compositionally biased region" description="Basic and acidic residues" evidence="2">
    <location>
        <begin position="1412"/>
        <end position="1431"/>
    </location>
</feature>
<keyword evidence="1" id="KW-0175">Coiled coil</keyword>
<feature type="coiled-coil region" evidence="1">
    <location>
        <begin position="38"/>
        <end position="65"/>
    </location>
</feature>
<reference evidence="4 5" key="1">
    <citation type="journal article" date="2015" name="Genome Biol. Evol.">
        <title>Comparative Genomics of a Bacterivorous Green Alga Reveals Evolutionary Causalities and Consequences of Phago-Mixotrophic Mode of Nutrition.</title>
        <authorList>
            <person name="Burns J.A."/>
            <person name="Paasch A."/>
            <person name="Narechania A."/>
            <person name="Kim E."/>
        </authorList>
    </citation>
    <scope>NUCLEOTIDE SEQUENCE [LARGE SCALE GENOMIC DNA]</scope>
    <source>
        <strain evidence="4 5">PLY_AMNH</strain>
    </source>
</reference>
<proteinExistence type="predicted"/>
<gene>
    <name evidence="4" type="ORF">CYMTET_3219</name>
</gene>
<evidence type="ECO:0000313" key="5">
    <source>
        <dbReference type="Proteomes" id="UP001190700"/>
    </source>
</evidence>
<dbReference type="Pfam" id="PF12237">
    <property type="entry name" value="PCIF1_WW"/>
    <property type="match status" value="1"/>
</dbReference>
<dbReference type="Proteomes" id="UP001190700">
    <property type="component" value="Unassembled WGS sequence"/>
</dbReference>
<dbReference type="PANTHER" id="PTHR19446">
    <property type="entry name" value="REVERSE TRANSCRIPTASES"/>
    <property type="match status" value="1"/>
</dbReference>
<protein>
    <recommendedName>
        <fullName evidence="3">Reverse transcriptase domain-containing protein</fullName>
    </recommendedName>
</protein>
<feature type="region of interest" description="Disordered" evidence="2">
    <location>
        <begin position="1"/>
        <end position="29"/>
    </location>
</feature>
<dbReference type="SUPFAM" id="SSF56672">
    <property type="entry name" value="DNA/RNA polymerases"/>
    <property type="match status" value="1"/>
</dbReference>
<evidence type="ECO:0000313" key="4">
    <source>
        <dbReference type="EMBL" id="KAK3289320.1"/>
    </source>
</evidence>
<accession>A0AAE0H434</accession>
<sequence length="1465" mass="167856">MKELKGNPEWDPRKARKTDESRSKTQFNTREEWEGWLNEMRRKELTEAKQELKEYNEQKREKAKNKAVRAYWKQPKQYHKMLYKTEMQNGNASTNTIKALQTREGQLETNPSRIAEAMGEHLSHSAPYKVAHPEQLSRQPPWGNKTHKEHLVPEKRPKLPEGSLTLDMEMYTTAKNNMKNNKATGPMGVQNEIIKHLPDELHELLYFLMVQMWTYRHVPLSWKKGYFCFHHKKGDVTNQKNYRPIALLDGLFKFYTAVLTRMLADFCEINGILAEAQEGSRTKRNTLRQLTRITNAIEDANVSKQELHALYVDFENADGSVDHKNLLHTMTHLGVPEQLVEAVGDILGKTDGTAMQMRAKVGAHESAEVPIRRGLLQGDSMSPLLFIIYLEPLLRWLEVGEHGYEHKYATDGDQKGPLRTAKGAFVDDLILLTPTSAHLVSQIDKLKRFEEWSGLKMNPGKSAVTGVLQGQNKVPEREHEKIRDLLQTKGKDSTQLAILQPNDTYKYLGLRITMTGRWEEEKKETLKAVEHRIQALLACPLRPEQKEYSLKTAILGKYRYGLHLGIYTKREVQEMENKLGAALKQIHGLPKQGTPNVFTTELKEEFGPGLDPLQALYAQEIYAGLAEAVQSEEHRGTRTKPGERETNLYTRHRMSGVGRSTGGLLEYHMRQRGYCRDITKLRRGKQTKHGTQRKVNALLEYGISLKGLRDHLRDLAKPQLRIMTQLENAERQKTDVELQGTTRPTAYLRKIDAVKQGWEMDPEEEPLPEGKYGSWTPAKEGPEKINFTKFLTLFHHYPDPRYLTTADGQRAIPMATLGKTKPNTVTSETWAKVRGGMLALYPYICEAVPSDHTKPGDFWESTANRKLKQQYREMGKVGHLDRHTKNTEELKQVKDWPGEIWERHQAGQPLHKILKDLSPYPLARNPANFAATEIQWTAEERRQIGLPEQTDEEQMETGVERPSEGRQQEEGKRERWAEYEDPMEMDMDLGCIHRKGTLPKAILAVRTFQIEPGNRETIVEQYRTIWNTDEETWSTAKTIVQYIRDAGRGEREAEQELKTLIERNEEIQKDLWEPQKGKRERLAGRPRNTHKHWPKITNLQVHTSTINPDEDIVAPGSQNETGGRHCQVRVQNGQAYSYGANGKLVGTITENKMVELYNRYVQTVGSENEEPTVQQLNRRLQYRRERGKHVGTFEDELAALLIRYSSKEEKRHRKANLQNHWTLPKEIMEAIQKAFSISTEVFASPLNVHKDTVRYFSQYPEDIVFGADGSAWNTHWGLLGAYQFSPEYTAEELKKAMGHAIAATDQELPVFGVGILPTYAKTPYRAQLLKHWRCRVHQILEVPQGLFTFLPPDHWMGGGLQAPTQCNWNMRIVVVASPQGWAKYCPDEEKAYGLLAKALLECPQSKVKHVKKGENDGPERGYRHPADEGRGHGNGATANTALRSRPGHTRGGDRGNKWNGKKGTE</sequence>
<name>A0AAE0H434_9CHLO</name>
<dbReference type="PROSITE" id="PS50878">
    <property type="entry name" value="RT_POL"/>
    <property type="match status" value="1"/>
</dbReference>
<dbReference type="InterPro" id="IPR043502">
    <property type="entry name" value="DNA/RNA_pol_sf"/>
</dbReference>
<feature type="region of interest" description="Disordered" evidence="2">
    <location>
        <begin position="945"/>
        <end position="975"/>
    </location>
</feature>
<dbReference type="Pfam" id="PF00078">
    <property type="entry name" value="RVT_1"/>
    <property type="match status" value="1"/>
</dbReference>
<comment type="caution">
    <text evidence="4">The sequence shown here is derived from an EMBL/GenBank/DDBJ whole genome shotgun (WGS) entry which is preliminary data.</text>
</comment>
<evidence type="ECO:0000256" key="2">
    <source>
        <dbReference type="SAM" id="MobiDB-lite"/>
    </source>
</evidence>
<evidence type="ECO:0000259" key="3">
    <source>
        <dbReference type="PROSITE" id="PS50878"/>
    </source>
</evidence>
<feature type="region of interest" description="Disordered" evidence="2">
    <location>
        <begin position="1408"/>
        <end position="1465"/>
    </location>
</feature>
<dbReference type="EMBL" id="LGRX02000167">
    <property type="protein sequence ID" value="KAK3289320.1"/>
    <property type="molecule type" value="Genomic_DNA"/>
</dbReference>
<dbReference type="CDD" id="cd01650">
    <property type="entry name" value="RT_nLTR_like"/>
    <property type="match status" value="1"/>
</dbReference>
<organism evidence="4 5">
    <name type="scientific">Cymbomonas tetramitiformis</name>
    <dbReference type="NCBI Taxonomy" id="36881"/>
    <lineage>
        <taxon>Eukaryota</taxon>
        <taxon>Viridiplantae</taxon>
        <taxon>Chlorophyta</taxon>
        <taxon>Pyramimonadophyceae</taxon>
        <taxon>Pyramimonadales</taxon>
        <taxon>Pyramimonadaceae</taxon>
        <taxon>Cymbomonas</taxon>
    </lineage>
</organism>
<feature type="compositionally biased region" description="Basic and acidic residues" evidence="2">
    <location>
        <begin position="1450"/>
        <end position="1465"/>
    </location>
</feature>
<feature type="domain" description="Reverse transcriptase" evidence="3">
    <location>
        <begin position="211"/>
        <end position="512"/>
    </location>
</feature>
<keyword evidence="5" id="KW-1185">Reference proteome</keyword>